<protein>
    <submittedName>
        <fullName evidence="1">Conjugal transfer protein TraH</fullName>
    </submittedName>
</protein>
<accession>A0A7Y0X6E4</accession>
<feature type="non-terminal residue" evidence="1">
    <location>
        <position position="1"/>
    </location>
</feature>
<organism evidence="1 2">
    <name type="scientific">Vibrio parahaemolyticus</name>
    <dbReference type="NCBI Taxonomy" id="670"/>
    <lineage>
        <taxon>Bacteria</taxon>
        <taxon>Pseudomonadati</taxon>
        <taxon>Pseudomonadota</taxon>
        <taxon>Gammaproteobacteria</taxon>
        <taxon>Vibrionales</taxon>
        <taxon>Vibrionaceae</taxon>
        <taxon>Vibrio</taxon>
    </lineage>
</organism>
<comment type="caution">
    <text evidence="1">The sequence shown here is derived from an EMBL/GenBank/DDBJ whole genome shotgun (WGS) entry which is preliminary data.</text>
</comment>
<reference evidence="1 2" key="1">
    <citation type="submission" date="2020-04" db="EMBL/GenBank/DDBJ databases">
        <title>Whole-genome sequencing of Vibrio spp. from China reveals different genetic environments of blaCTX-M-14 among diverse lineages.</title>
        <authorList>
            <person name="Zheng Z."/>
            <person name="Ye L."/>
            <person name="Chen S."/>
        </authorList>
    </citation>
    <scope>NUCLEOTIDE SEQUENCE [LARGE SCALE GENOMIC DNA]</scope>
    <source>
        <strain evidence="1 2">Vb0574</strain>
    </source>
</reference>
<dbReference type="EMBL" id="JABCLD010001599">
    <property type="protein sequence ID" value="NMU26915.1"/>
    <property type="molecule type" value="Genomic_DNA"/>
</dbReference>
<dbReference type="Proteomes" id="UP000555836">
    <property type="component" value="Unassembled WGS sequence"/>
</dbReference>
<evidence type="ECO:0000313" key="1">
    <source>
        <dbReference type="EMBL" id="NMU26915.1"/>
    </source>
</evidence>
<feature type="non-terminal residue" evidence="1">
    <location>
        <position position="77"/>
    </location>
</feature>
<sequence length="77" mass="8874">RYLANMLNVVQSSLANTQVNHKDIALITRDIDRAKRFTDGLADKATQQLLEQEQLIQAHKSNDQKAWQKLSEQLQQN</sequence>
<proteinExistence type="predicted"/>
<name>A0A7Y0X6E4_VIBPH</name>
<gene>
    <name evidence="1" type="ORF">HKB21_14955</name>
</gene>
<dbReference type="AlphaFoldDB" id="A0A7Y0X6E4"/>
<evidence type="ECO:0000313" key="2">
    <source>
        <dbReference type="Proteomes" id="UP000555836"/>
    </source>
</evidence>